<keyword evidence="2" id="KW-0812">Transmembrane</keyword>
<feature type="transmembrane region" description="Helical" evidence="2">
    <location>
        <begin position="101"/>
        <end position="122"/>
    </location>
</feature>
<comment type="caution">
    <text evidence="3">The sequence shown here is derived from an EMBL/GenBank/DDBJ whole genome shotgun (WGS) entry which is preliminary data.</text>
</comment>
<feature type="compositionally biased region" description="Polar residues" evidence="1">
    <location>
        <begin position="35"/>
        <end position="55"/>
    </location>
</feature>
<dbReference type="AlphaFoldDB" id="A0AA41XER6"/>
<feature type="region of interest" description="Disordered" evidence="1">
    <location>
        <begin position="32"/>
        <end position="74"/>
    </location>
</feature>
<evidence type="ECO:0000313" key="3">
    <source>
        <dbReference type="EMBL" id="MCP8970756.1"/>
    </source>
</evidence>
<protein>
    <recommendedName>
        <fullName evidence="5">Preprotein translocase subunit Tim44</fullName>
    </recommendedName>
</protein>
<keyword evidence="4" id="KW-1185">Reference proteome</keyword>
<keyword evidence="2" id="KW-0472">Membrane</keyword>
<dbReference type="EMBL" id="JANCLT010000014">
    <property type="protein sequence ID" value="MCP8970756.1"/>
    <property type="molecule type" value="Genomic_DNA"/>
</dbReference>
<reference evidence="3" key="1">
    <citation type="submission" date="2022-07" db="EMBL/GenBank/DDBJ databases">
        <authorList>
            <person name="Li W.-J."/>
            <person name="Deng Q.-Q."/>
        </authorList>
    </citation>
    <scope>NUCLEOTIDE SEQUENCE</scope>
    <source>
        <strain evidence="3">SYSU M60031</strain>
    </source>
</reference>
<accession>A0AA41XER6</accession>
<dbReference type="RefSeq" id="WP_254760680.1">
    <property type="nucleotide sequence ID" value="NZ_JANCLT010000014.1"/>
</dbReference>
<evidence type="ECO:0008006" key="5">
    <source>
        <dbReference type="Google" id="ProtNLM"/>
    </source>
</evidence>
<name>A0AA41XER6_9BACI</name>
<evidence type="ECO:0000256" key="1">
    <source>
        <dbReference type="SAM" id="MobiDB-lite"/>
    </source>
</evidence>
<proteinExistence type="predicted"/>
<feature type="transmembrane region" description="Helical" evidence="2">
    <location>
        <begin position="77"/>
        <end position="95"/>
    </location>
</feature>
<evidence type="ECO:0000256" key="2">
    <source>
        <dbReference type="SAM" id="Phobius"/>
    </source>
</evidence>
<dbReference type="Proteomes" id="UP001156102">
    <property type="component" value="Unassembled WGS sequence"/>
</dbReference>
<keyword evidence="2" id="KW-1133">Transmembrane helix</keyword>
<gene>
    <name evidence="3" type="ORF">NK662_19755</name>
</gene>
<evidence type="ECO:0000313" key="4">
    <source>
        <dbReference type="Proteomes" id="UP001156102"/>
    </source>
</evidence>
<sequence>MLKKWVAFVTALTFMFTAFSLAADVDAKGYKSGRKSFSPSSGQTVNKQQDSTVQAKKTAPESKPAVQPAKKKSSAGSFFKGLLLGGLLMGLFTGFGPLAPILAFVCNTLLLIGIVMMGRAVYKHYKHKKKRERETAWRA</sequence>
<organism evidence="3 4">
    <name type="scientific">Ectobacillus ponti</name>
    <dbReference type="NCBI Taxonomy" id="2961894"/>
    <lineage>
        <taxon>Bacteria</taxon>
        <taxon>Bacillati</taxon>
        <taxon>Bacillota</taxon>
        <taxon>Bacilli</taxon>
        <taxon>Bacillales</taxon>
        <taxon>Bacillaceae</taxon>
        <taxon>Ectobacillus</taxon>
    </lineage>
</organism>
<feature type="transmembrane region" description="Helical" evidence="2">
    <location>
        <begin position="6"/>
        <end position="25"/>
    </location>
</feature>